<dbReference type="EMBL" id="RLIH01000022">
    <property type="protein sequence ID" value="RVU53880.1"/>
    <property type="molecule type" value="Genomic_DNA"/>
</dbReference>
<sequence>MKKKILGLILLLLSTSTVYAKETFNDIKNHWAEQYIVILSGNSYIQGYGDNSFKPNNKISKAEACAVINRAFNLTDTVEIQYSDIKTSDWFYKDVQIASKYKYIDTESKIFSNSPLKRIELIEMLNALYEFKSGYGDYSHFNDLNSFNKKDKDAIGTLFKDGIINGYEDSKFKGDNAITRAEFSKILALCIENYGNTYEIQNLEDESESETELEIETLIEKLKNLIEDTQKINLIEYTKESASNLTLQIFKGEAALNSKDAFEITEAIENIEKAKRDLVYQVEAPLLSVVGKDENGSELEINTFINGEPFENGSALKAGRYLLLVTSPGMADTETHITMYNEDKTIDVTLKSIDDEDLKLVLSPGLESLSGYTFKKNERVTVKVLIPDGMEIDTFLVNSVPKNVIDDEFRFIISEDTYIEVTFK</sequence>
<comment type="caution">
    <text evidence="3">The sequence shown here is derived from an EMBL/GenBank/DDBJ whole genome shotgun (WGS) entry which is preliminary data.</text>
</comment>
<keyword evidence="4" id="KW-1185">Reference proteome</keyword>
<dbReference type="InterPro" id="IPR001119">
    <property type="entry name" value="SLH_dom"/>
</dbReference>
<name>A0A437S4F4_9FIRM</name>
<accession>A0A437S4F4</accession>
<evidence type="ECO:0000256" key="1">
    <source>
        <dbReference type="SAM" id="SignalP"/>
    </source>
</evidence>
<proteinExistence type="predicted"/>
<dbReference type="Proteomes" id="UP000288812">
    <property type="component" value="Unassembled WGS sequence"/>
</dbReference>
<dbReference type="AlphaFoldDB" id="A0A437S4F4"/>
<dbReference type="RefSeq" id="WP_127725365.1">
    <property type="nucleotide sequence ID" value="NZ_RLIH01000022.1"/>
</dbReference>
<evidence type="ECO:0000259" key="2">
    <source>
        <dbReference type="PROSITE" id="PS51272"/>
    </source>
</evidence>
<feature type="signal peptide" evidence="1">
    <location>
        <begin position="1"/>
        <end position="20"/>
    </location>
</feature>
<dbReference type="PROSITE" id="PS51272">
    <property type="entry name" value="SLH"/>
    <property type="match status" value="2"/>
</dbReference>
<dbReference type="PANTHER" id="PTHR43308">
    <property type="entry name" value="OUTER MEMBRANE PROTEIN ALPHA-RELATED"/>
    <property type="match status" value="1"/>
</dbReference>
<dbReference type="Pfam" id="PF00395">
    <property type="entry name" value="SLH"/>
    <property type="match status" value="2"/>
</dbReference>
<dbReference type="InterPro" id="IPR051465">
    <property type="entry name" value="Cell_Envelope_Struct_Comp"/>
</dbReference>
<keyword evidence="1" id="KW-0732">Signal</keyword>
<dbReference type="OrthoDB" id="5845122at2"/>
<feature type="domain" description="SLH" evidence="2">
    <location>
        <begin position="138"/>
        <end position="201"/>
    </location>
</feature>
<evidence type="ECO:0000313" key="4">
    <source>
        <dbReference type="Proteomes" id="UP000288812"/>
    </source>
</evidence>
<reference evidence="3 4" key="1">
    <citation type="submission" date="2018-11" db="EMBL/GenBank/DDBJ databases">
        <title>Genome sequencing and assembly of Anaerosphaera sp. nov., GS7-6-2.</title>
        <authorList>
            <person name="Rettenmaier R."/>
            <person name="Liebl W."/>
            <person name="Zverlov V."/>
        </authorList>
    </citation>
    <scope>NUCLEOTIDE SEQUENCE [LARGE SCALE GENOMIC DNA]</scope>
    <source>
        <strain evidence="3 4">GS7-6-2</strain>
    </source>
</reference>
<gene>
    <name evidence="3" type="ORF">EF514_10315</name>
</gene>
<feature type="chain" id="PRO_5019186789" evidence="1">
    <location>
        <begin position="21"/>
        <end position="424"/>
    </location>
</feature>
<evidence type="ECO:0000313" key="3">
    <source>
        <dbReference type="EMBL" id="RVU53880.1"/>
    </source>
</evidence>
<feature type="domain" description="SLH" evidence="2">
    <location>
        <begin position="19"/>
        <end position="82"/>
    </location>
</feature>
<dbReference type="PANTHER" id="PTHR43308:SF5">
    <property type="entry name" value="S-LAYER PROTEIN _ PEPTIDOGLYCAN ENDO-BETA-N-ACETYLGLUCOSAMINIDASE"/>
    <property type="match status" value="1"/>
</dbReference>
<protein>
    <submittedName>
        <fullName evidence="3">S-layer homology domain-containing protein</fullName>
    </submittedName>
</protein>
<organism evidence="3 4">
    <name type="scientific">Anaerosphaera multitolerans</name>
    <dbReference type="NCBI Taxonomy" id="2487351"/>
    <lineage>
        <taxon>Bacteria</taxon>
        <taxon>Bacillati</taxon>
        <taxon>Bacillota</taxon>
        <taxon>Tissierellia</taxon>
        <taxon>Tissierellales</taxon>
        <taxon>Peptoniphilaceae</taxon>
        <taxon>Anaerosphaera</taxon>
    </lineage>
</organism>